<organism evidence="2 3">
    <name type="scientific">Sphingomonas rubra</name>
    <dbReference type="NCBI Taxonomy" id="634430"/>
    <lineage>
        <taxon>Bacteria</taxon>
        <taxon>Pseudomonadati</taxon>
        <taxon>Pseudomonadota</taxon>
        <taxon>Alphaproteobacteria</taxon>
        <taxon>Sphingomonadales</taxon>
        <taxon>Sphingomonadaceae</taxon>
        <taxon>Sphingomonas</taxon>
    </lineage>
</organism>
<keyword evidence="1" id="KW-0472">Membrane</keyword>
<gene>
    <name evidence="2" type="ORF">SAMN04488241_109145</name>
</gene>
<dbReference type="EMBL" id="FOXP01000009">
    <property type="protein sequence ID" value="SFP87671.1"/>
    <property type="molecule type" value="Genomic_DNA"/>
</dbReference>
<name>A0A1I5TXN6_9SPHN</name>
<evidence type="ECO:0000256" key="1">
    <source>
        <dbReference type="SAM" id="Phobius"/>
    </source>
</evidence>
<dbReference type="STRING" id="634430.SAMN04488241_109145"/>
<protein>
    <recommendedName>
        <fullName evidence="4">Aa3 type cytochrome c oxidase subunit IV</fullName>
    </recommendedName>
</protein>
<dbReference type="Proteomes" id="UP000199586">
    <property type="component" value="Unassembled WGS sequence"/>
</dbReference>
<dbReference type="AlphaFoldDB" id="A0A1I5TXN6"/>
<evidence type="ECO:0000313" key="3">
    <source>
        <dbReference type="Proteomes" id="UP000199586"/>
    </source>
</evidence>
<evidence type="ECO:0000313" key="2">
    <source>
        <dbReference type="EMBL" id="SFP87671.1"/>
    </source>
</evidence>
<reference evidence="2 3" key="1">
    <citation type="submission" date="2016-10" db="EMBL/GenBank/DDBJ databases">
        <authorList>
            <person name="de Groot N.N."/>
        </authorList>
    </citation>
    <scope>NUCLEOTIDE SEQUENCE [LARGE SCALE GENOMIC DNA]</scope>
    <source>
        <strain evidence="2 3">CGMCC 1.9113</strain>
    </source>
</reference>
<keyword evidence="3" id="KW-1185">Reference proteome</keyword>
<proteinExistence type="predicted"/>
<keyword evidence="1" id="KW-1133">Transmembrane helix</keyword>
<keyword evidence="1" id="KW-0812">Transmembrane</keyword>
<feature type="transmembrane region" description="Helical" evidence="1">
    <location>
        <begin position="20"/>
        <end position="39"/>
    </location>
</feature>
<accession>A0A1I5TXN6</accession>
<sequence length="40" mass="4243">MADQTDLNAHVADYGKMIGMLKWGSVGVAIIVAAVIWLIA</sequence>
<evidence type="ECO:0008006" key="4">
    <source>
        <dbReference type="Google" id="ProtNLM"/>
    </source>
</evidence>